<organism evidence="1 2">
    <name type="scientific">Candidatus Macondimonas diazotrophica</name>
    <dbReference type="NCBI Taxonomy" id="2305248"/>
    <lineage>
        <taxon>Bacteria</taxon>
        <taxon>Pseudomonadati</taxon>
        <taxon>Pseudomonadota</taxon>
        <taxon>Gammaproteobacteria</taxon>
        <taxon>Chromatiales</taxon>
        <taxon>Ectothiorhodospiraceae</taxon>
        <taxon>Candidatus Macondimonas</taxon>
    </lineage>
</organism>
<dbReference type="EMBL" id="SRIO01000028">
    <property type="protein sequence ID" value="TFZ81322.1"/>
    <property type="molecule type" value="Genomic_DNA"/>
</dbReference>
<reference evidence="1 2" key="1">
    <citation type="journal article" date="2019" name="ISME J.">
        <title>Candidatus Macondimonas diazotrophica, a novel gammaproteobacterial genus dominating crude-oil-contaminated coastal sediments.</title>
        <authorList>
            <person name="Karthikeyan S."/>
            <person name="Konstantinidis K."/>
        </authorList>
    </citation>
    <scope>NUCLEOTIDE SEQUENCE [LARGE SCALE GENOMIC DNA]</scope>
    <source>
        <strain evidence="1 2">KTK01</strain>
    </source>
</reference>
<dbReference type="AlphaFoldDB" id="A0A4Z0F5T6"/>
<sequence>MAETISYTPPPILKGFIKEYLPGELFYNWVIGPIGSGKTTAIFFKLAYMAGLQAPQADGIRRTRAVIVRNTFPQLRDTTIKSWFEWFKDGQAGKWRATDKDFLLKFNDVECEVMFRALDTPDDINRVLSMEVTFAILDEFVHIPLGIMDALSGRCGRYPARKAGGPTNWGMWGSSNPSTEDNPWFEYLFNELPENARYFKQPSGFSPDAENIEHLPGGKEYYTNQAKGKSEPWVKQFIESEWGFSAAGKAVIGTFNPDMHIARTPLQYDKTQPLVVGFDPGLGGSAFIFGQEDLHGRLKVYGELVQEGYGARRLIEERLRPYLRRRFPEARIIIAPDPAASNRGQRDEKTIVDELRRHYQVKVETNNRLAQRLTSIEHYTTRLTDVGPAFLVDAVECPVLVRALKGGWRFELNKKTGDMKSPDPEKNAYSHPGDALGYLARYYVRQTERSERYARMKLPTPQIPANQYHFR</sequence>
<dbReference type="Proteomes" id="UP000297890">
    <property type="component" value="Unassembled WGS sequence"/>
</dbReference>
<gene>
    <name evidence="1" type="ORF">E4680_12935</name>
</gene>
<evidence type="ECO:0008006" key="3">
    <source>
        <dbReference type="Google" id="ProtNLM"/>
    </source>
</evidence>
<name>A0A4Z0F5T6_9GAMM</name>
<proteinExistence type="predicted"/>
<dbReference type="RefSeq" id="WP_135282838.1">
    <property type="nucleotide sequence ID" value="NZ_SRIO01000028.1"/>
</dbReference>
<dbReference type="Gene3D" id="3.40.50.300">
    <property type="entry name" value="P-loop containing nucleotide triphosphate hydrolases"/>
    <property type="match status" value="1"/>
</dbReference>
<evidence type="ECO:0000313" key="2">
    <source>
        <dbReference type="Proteomes" id="UP000297890"/>
    </source>
</evidence>
<accession>A0A4Z0F5T6</accession>
<keyword evidence="2" id="KW-1185">Reference proteome</keyword>
<comment type="caution">
    <text evidence="1">The sequence shown here is derived from an EMBL/GenBank/DDBJ whole genome shotgun (WGS) entry which is preliminary data.</text>
</comment>
<evidence type="ECO:0000313" key="1">
    <source>
        <dbReference type="EMBL" id="TFZ81322.1"/>
    </source>
</evidence>
<dbReference type="InterPro" id="IPR027417">
    <property type="entry name" value="P-loop_NTPase"/>
</dbReference>
<dbReference type="OrthoDB" id="5440754at2"/>
<protein>
    <recommendedName>
        <fullName evidence="3">Terminase</fullName>
    </recommendedName>
</protein>